<dbReference type="Gene3D" id="1.10.10.10">
    <property type="entry name" value="Winged helix-like DNA-binding domain superfamily/Winged helix DNA-binding domain"/>
    <property type="match status" value="1"/>
</dbReference>
<dbReference type="GO" id="GO:0006950">
    <property type="term" value="P:response to stress"/>
    <property type="evidence" value="ECO:0007669"/>
    <property type="project" value="TreeGrafter"/>
</dbReference>
<organism evidence="2 3">
    <name type="scientific">Pandoraea thiooxydans</name>
    <dbReference type="NCBI Taxonomy" id="445709"/>
    <lineage>
        <taxon>Bacteria</taxon>
        <taxon>Pseudomonadati</taxon>
        <taxon>Pseudomonadota</taxon>
        <taxon>Betaproteobacteria</taxon>
        <taxon>Burkholderiales</taxon>
        <taxon>Burkholderiaceae</taxon>
        <taxon>Pandoraea</taxon>
    </lineage>
</organism>
<evidence type="ECO:0000313" key="2">
    <source>
        <dbReference type="EMBL" id="AKJ70168.1"/>
    </source>
</evidence>
<dbReference type="PATRIC" id="fig|445709.3.peg.4213"/>
<dbReference type="KEGG" id="ptx:ABW99_20090"/>
<keyword evidence="3" id="KW-1185">Reference proteome</keyword>
<reference evidence="3" key="1">
    <citation type="submission" date="2015-06" db="EMBL/GenBank/DDBJ databases">
        <authorList>
            <person name="Lim Y.L."/>
            <person name="Ee R."/>
            <person name="Yong D."/>
            <person name="How K.Y."/>
            <person name="Yin W.F."/>
            <person name="Chan K.G."/>
        </authorList>
    </citation>
    <scope>NUCLEOTIDE SEQUENCE [LARGE SCALE GENOMIC DNA]</scope>
    <source>
        <strain evidence="3">DSM 25325</strain>
    </source>
</reference>
<dbReference type="InterPro" id="IPR000835">
    <property type="entry name" value="HTH_MarR-typ"/>
</dbReference>
<dbReference type="AlphaFoldDB" id="A0A0G3ESW5"/>
<feature type="domain" description="HTH marR-type" evidence="1">
    <location>
        <begin position="10"/>
        <end position="138"/>
    </location>
</feature>
<dbReference type="OrthoDB" id="8594189at2"/>
<sequence>MTQSPPSDLRKQDFEALSEFRYQLRSFIRFSENAAHRAGITPQQYLLLLHIKGFPGREWATVGELAERLQSQHHSAVALVSRCEKLKLVKRKPSVHDRRQVEVHLLPRGEQFLSALAALHRAELKTLDGTFRVPRINM</sequence>
<protein>
    <submittedName>
        <fullName evidence="2">MarR family transcriptional regulator</fullName>
    </submittedName>
</protein>
<dbReference type="PANTHER" id="PTHR33164:SF43">
    <property type="entry name" value="HTH-TYPE TRANSCRIPTIONAL REPRESSOR YETL"/>
    <property type="match status" value="1"/>
</dbReference>
<name>A0A0G3ESW5_9BURK</name>
<dbReference type="InterPro" id="IPR036390">
    <property type="entry name" value="WH_DNA-bd_sf"/>
</dbReference>
<dbReference type="PANTHER" id="PTHR33164">
    <property type="entry name" value="TRANSCRIPTIONAL REGULATOR, MARR FAMILY"/>
    <property type="match status" value="1"/>
</dbReference>
<dbReference type="Pfam" id="PF12802">
    <property type="entry name" value="MarR_2"/>
    <property type="match status" value="1"/>
</dbReference>
<proteinExistence type="predicted"/>
<dbReference type="GO" id="GO:0003700">
    <property type="term" value="F:DNA-binding transcription factor activity"/>
    <property type="evidence" value="ECO:0007669"/>
    <property type="project" value="InterPro"/>
</dbReference>
<accession>A0A0G3ESW5</accession>
<dbReference type="SUPFAM" id="SSF46785">
    <property type="entry name" value="Winged helix' DNA-binding domain"/>
    <property type="match status" value="1"/>
</dbReference>
<gene>
    <name evidence="2" type="ORF">ABW99_20090</name>
</gene>
<dbReference type="SMART" id="SM00347">
    <property type="entry name" value="HTH_MARR"/>
    <property type="match status" value="1"/>
</dbReference>
<evidence type="ECO:0000259" key="1">
    <source>
        <dbReference type="PROSITE" id="PS50995"/>
    </source>
</evidence>
<dbReference type="EMBL" id="CP011568">
    <property type="protein sequence ID" value="AKJ70168.1"/>
    <property type="molecule type" value="Genomic_DNA"/>
</dbReference>
<dbReference type="STRING" id="445709.ABW99_20090"/>
<dbReference type="Proteomes" id="UP000036700">
    <property type="component" value="Chromosome"/>
</dbReference>
<dbReference type="PROSITE" id="PS50995">
    <property type="entry name" value="HTH_MARR_2"/>
    <property type="match status" value="1"/>
</dbReference>
<dbReference type="RefSeq" id="WP_047216101.1">
    <property type="nucleotide sequence ID" value="NZ_CP011568.3"/>
</dbReference>
<evidence type="ECO:0000313" key="3">
    <source>
        <dbReference type="Proteomes" id="UP000036700"/>
    </source>
</evidence>
<dbReference type="InterPro" id="IPR036388">
    <property type="entry name" value="WH-like_DNA-bd_sf"/>
</dbReference>
<dbReference type="InterPro" id="IPR039422">
    <property type="entry name" value="MarR/SlyA-like"/>
</dbReference>